<dbReference type="InterPro" id="IPR050833">
    <property type="entry name" value="Poly_Biosynth_Transport"/>
</dbReference>
<feature type="transmembrane region" description="Helical" evidence="7">
    <location>
        <begin position="295"/>
        <end position="316"/>
    </location>
</feature>
<proteinExistence type="inferred from homology"/>
<keyword evidence="9" id="KW-1185">Reference proteome</keyword>
<keyword evidence="5 7" id="KW-1133">Transmembrane helix</keyword>
<evidence type="ECO:0000256" key="2">
    <source>
        <dbReference type="ARBA" id="ARBA00007430"/>
    </source>
</evidence>
<accession>A0ABU5AN53</accession>
<feature type="transmembrane region" description="Helical" evidence="7">
    <location>
        <begin position="367"/>
        <end position="387"/>
    </location>
</feature>
<sequence>MTDEVLEAKGERRSLKNEAIQSGVARMANQGANLMLRVAYIAILARLLSPNDFGLVAMVVAITGLFDVFTTAGLSSATIQKHEISFEEVSALFWVNIAVGISLTLLCAASAHFISAFYHEPRLLWIAIAIAPGFLLNAVGVQHAALLERDLRYVTLSAIDTGGLCLGVAVGVLLGFQGFGYWALVAPTLISPAINSLGFWIATGWIPGPPRRGVNIRSLLHFGGTVTLNSFVVYVGYNAEKVLLGRFWGAGPLGLYTRAFQLIGIPTSTINSAVGAVLFSALSRMQHDSARLRNFYLKGYSIVISITVPITMFSFVFAHEIITVVLGSQWAEAATIFRLLTPTILVFGIINPTFWLLIATGKQKRSLYMAFAIAPLVIVSYCIGISFGPEGVAMSYSIALVLWLYPHLIWSLHRTPISVGDLLRAIVRPWISGMVASAGALALQHYLGSEVSALARLLSGGVVLTGIYGFVLLFIFGQLNLFQDVLQSFRREARAGA</sequence>
<evidence type="ECO:0000256" key="6">
    <source>
        <dbReference type="ARBA" id="ARBA00023136"/>
    </source>
</evidence>
<feature type="transmembrane region" description="Helical" evidence="7">
    <location>
        <begin position="259"/>
        <end position="283"/>
    </location>
</feature>
<evidence type="ECO:0000256" key="7">
    <source>
        <dbReference type="SAM" id="Phobius"/>
    </source>
</evidence>
<reference evidence="8 9" key="1">
    <citation type="submission" date="2023-08" db="EMBL/GenBank/DDBJ databases">
        <title>Implementing the SeqCode for naming new Mesorhizobium species isolated from Vachellia karroo root nodules.</title>
        <authorList>
            <person name="Van Lill M."/>
        </authorList>
    </citation>
    <scope>NUCLEOTIDE SEQUENCE [LARGE SCALE GENOMIC DNA]</scope>
    <source>
        <strain evidence="8 9">VK4B</strain>
    </source>
</reference>
<evidence type="ECO:0000313" key="9">
    <source>
        <dbReference type="Proteomes" id="UP001276564"/>
    </source>
</evidence>
<dbReference type="PANTHER" id="PTHR30250">
    <property type="entry name" value="PST FAMILY PREDICTED COLANIC ACID TRANSPORTER"/>
    <property type="match status" value="1"/>
</dbReference>
<comment type="caution">
    <text evidence="8">The sequence shown here is derived from an EMBL/GenBank/DDBJ whole genome shotgun (WGS) entry which is preliminary data.</text>
</comment>
<comment type="similarity">
    <text evidence="2">Belongs to the polysaccharide synthase family.</text>
</comment>
<dbReference type="CDD" id="cd13127">
    <property type="entry name" value="MATE_tuaB_like"/>
    <property type="match status" value="1"/>
</dbReference>
<evidence type="ECO:0000256" key="3">
    <source>
        <dbReference type="ARBA" id="ARBA00022475"/>
    </source>
</evidence>
<evidence type="ECO:0000256" key="4">
    <source>
        <dbReference type="ARBA" id="ARBA00022692"/>
    </source>
</evidence>
<feature type="transmembrane region" description="Helical" evidence="7">
    <location>
        <begin position="425"/>
        <end position="447"/>
    </location>
</feature>
<feature type="transmembrane region" description="Helical" evidence="7">
    <location>
        <begin position="336"/>
        <end position="358"/>
    </location>
</feature>
<evidence type="ECO:0000256" key="1">
    <source>
        <dbReference type="ARBA" id="ARBA00004651"/>
    </source>
</evidence>
<feature type="transmembrane region" description="Helical" evidence="7">
    <location>
        <begin position="182"/>
        <end position="206"/>
    </location>
</feature>
<evidence type="ECO:0000313" key="8">
    <source>
        <dbReference type="EMBL" id="MDX8538710.1"/>
    </source>
</evidence>
<dbReference type="PANTHER" id="PTHR30250:SF10">
    <property type="entry name" value="LIPOPOLYSACCHARIDE BIOSYNTHESIS PROTEIN WZXC"/>
    <property type="match status" value="1"/>
</dbReference>
<feature type="transmembrane region" description="Helical" evidence="7">
    <location>
        <begin position="453"/>
        <end position="482"/>
    </location>
</feature>
<dbReference type="Pfam" id="PF13440">
    <property type="entry name" value="Polysacc_synt_3"/>
    <property type="match status" value="1"/>
</dbReference>
<dbReference type="EMBL" id="JAVIIP010000006">
    <property type="protein sequence ID" value="MDX8538710.1"/>
    <property type="molecule type" value="Genomic_DNA"/>
</dbReference>
<feature type="transmembrane region" description="Helical" evidence="7">
    <location>
        <begin position="153"/>
        <end position="176"/>
    </location>
</feature>
<dbReference type="Proteomes" id="UP001276564">
    <property type="component" value="Unassembled WGS sequence"/>
</dbReference>
<keyword evidence="4 7" id="KW-0812">Transmembrane</keyword>
<feature type="transmembrane region" description="Helical" evidence="7">
    <location>
        <begin position="393"/>
        <end position="413"/>
    </location>
</feature>
<gene>
    <name evidence="8" type="ORF">RFM23_13900</name>
</gene>
<organism evidence="8 9">
    <name type="scientific">Mesorhizobium abyssinicae</name>
    <dbReference type="NCBI Taxonomy" id="1209958"/>
    <lineage>
        <taxon>Bacteria</taxon>
        <taxon>Pseudomonadati</taxon>
        <taxon>Pseudomonadota</taxon>
        <taxon>Alphaproteobacteria</taxon>
        <taxon>Hyphomicrobiales</taxon>
        <taxon>Phyllobacteriaceae</taxon>
        <taxon>Mesorhizobium</taxon>
    </lineage>
</organism>
<name>A0ABU5AN53_9HYPH</name>
<comment type="subcellular location">
    <subcellularLocation>
        <location evidence="1">Cell membrane</location>
        <topology evidence="1">Multi-pass membrane protein</topology>
    </subcellularLocation>
</comment>
<feature type="transmembrane region" description="Helical" evidence="7">
    <location>
        <begin position="218"/>
        <end position="239"/>
    </location>
</feature>
<protein>
    <submittedName>
        <fullName evidence="8">Lipopolysaccharide biosynthesis protein</fullName>
    </submittedName>
</protein>
<keyword evidence="6 7" id="KW-0472">Membrane</keyword>
<keyword evidence="3" id="KW-1003">Cell membrane</keyword>
<feature type="transmembrane region" description="Helical" evidence="7">
    <location>
        <begin position="123"/>
        <end position="141"/>
    </location>
</feature>
<feature type="transmembrane region" description="Helical" evidence="7">
    <location>
        <begin position="91"/>
        <end position="117"/>
    </location>
</feature>
<feature type="transmembrane region" description="Helical" evidence="7">
    <location>
        <begin position="55"/>
        <end position="79"/>
    </location>
</feature>
<dbReference type="RefSeq" id="WP_320320600.1">
    <property type="nucleotide sequence ID" value="NZ_JAVIIP010000006.1"/>
</dbReference>
<evidence type="ECO:0000256" key="5">
    <source>
        <dbReference type="ARBA" id="ARBA00022989"/>
    </source>
</evidence>